<feature type="non-terminal residue" evidence="2">
    <location>
        <position position="1"/>
    </location>
</feature>
<keyword evidence="2" id="KW-0396">Initiation factor</keyword>
<protein>
    <submittedName>
        <fullName evidence="2">Translation initiation factor IF-3-like</fullName>
    </submittedName>
</protein>
<dbReference type="GO" id="GO:0003743">
    <property type="term" value="F:translation initiation factor activity"/>
    <property type="evidence" value="ECO:0007669"/>
    <property type="project" value="UniProtKB-KW"/>
</dbReference>
<accession>A0A392TKW3</accession>
<comment type="caution">
    <text evidence="2">The sequence shown here is derived from an EMBL/GenBank/DDBJ whole genome shotgun (WGS) entry which is preliminary data.</text>
</comment>
<keyword evidence="3" id="KW-1185">Reference proteome</keyword>
<feature type="compositionally biased region" description="Basic and acidic residues" evidence="1">
    <location>
        <begin position="24"/>
        <end position="37"/>
    </location>
</feature>
<sequence length="46" mass="5099">LGTEEAKNIRDKNMFVVLVPNKTELQKPEETPKKDAADEVSVSVEA</sequence>
<dbReference type="EMBL" id="LXQA010606517">
    <property type="protein sequence ID" value="MCI61791.1"/>
    <property type="molecule type" value="Genomic_DNA"/>
</dbReference>
<name>A0A392TKW3_9FABA</name>
<reference evidence="2 3" key="1">
    <citation type="journal article" date="2018" name="Front. Plant Sci.">
        <title>Red Clover (Trifolium pratense) and Zigzag Clover (T. medium) - A Picture of Genomic Similarities and Differences.</title>
        <authorList>
            <person name="Dluhosova J."/>
            <person name="Istvanek J."/>
            <person name="Nedelnik J."/>
            <person name="Repkova J."/>
        </authorList>
    </citation>
    <scope>NUCLEOTIDE SEQUENCE [LARGE SCALE GENOMIC DNA]</scope>
    <source>
        <strain evidence="3">cv. 10/8</strain>
        <tissue evidence="2">Leaf</tissue>
    </source>
</reference>
<dbReference type="AlphaFoldDB" id="A0A392TKW3"/>
<organism evidence="2 3">
    <name type="scientific">Trifolium medium</name>
    <dbReference type="NCBI Taxonomy" id="97028"/>
    <lineage>
        <taxon>Eukaryota</taxon>
        <taxon>Viridiplantae</taxon>
        <taxon>Streptophyta</taxon>
        <taxon>Embryophyta</taxon>
        <taxon>Tracheophyta</taxon>
        <taxon>Spermatophyta</taxon>
        <taxon>Magnoliopsida</taxon>
        <taxon>eudicotyledons</taxon>
        <taxon>Gunneridae</taxon>
        <taxon>Pentapetalae</taxon>
        <taxon>rosids</taxon>
        <taxon>fabids</taxon>
        <taxon>Fabales</taxon>
        <taxon>Fabaceae</taxon>
        <taxon>Papilionoideae</taxon>
        <taxon>50 kb inversion clade</taxon>
        <taxon>NPAAA clade</taxon>
        <taxon>Hologalegina</taxon>
        <taxon>IRL clade</taxon>
        <taxon>Trifolieae</taxon>
        <taxon>Trifolium</taxon>
    </lineage>
</organism>
<feature type="region of interest" description="Disordered" evidence="1">
    <location>
        <begin position="22"/>
        <end position="46"/>
    </location>
</feature>
<evidence type="ECO:0000313" key="3">
    <source>
        <dbReference type="Proteomes" id="UP000265520"/>
    </source>
</evidence>
<proteinExistence type="predicted"/>
<keyword evidence="2" id="KW-0648">Protein biosynthesis</keyword>
<evidence type="ECO:0000256" key="1">
    <source>
        <dbReference type="SAM" id="MobiDB-lite"/>
    </source>
</evidence>
<dbReference type="Proteomes" id="UP000265520">
    <property type="component" value="Unassembled WGS sequence"/>
</dbReference>
<evidence type="ECO:0000313" key="2">
    <source>
        <dbReference type="EMBL" id="MCI61791.1"/>
    </source>
</evidence>